<evidence type="ECO:0000313" key="3">
    <source>
        <dbReference type="Proteomes" id="UP000029108"/>
    </source>
</evidence>
<sequence>MASLDDYRTIDLTLDSANDWLPAIRLNAGDEQGRKLRVAVTDQGVPIPATGLTASLQYNLNPGQDLGFEEPMTAVSGADTATFEVPVPRRALSKVGRVAMGVRIAKGNTAVMTRTFDALVERAVYDPSSPDASDKLDDIREAIDDLNASIDRANKLAASVQITIGTVTTLDPAAKATATLTSGWPKTLNLGLPKGHDGANADANGGMVIQDTTPDKPVRGQIWMKTNDANTQIIDIQRYDGTKWTPYVVNTARRQVFSVPVGDKGRAWFDRRGWDVDCWVTFEPFTTTSISSSALDRLLAPQMPGVFPTVTVGPALSVPIGVSMPALDATAIGPQMMLQIADKLVLTRVDSKTAMPALTSGHLYYMHIHYRATNEMTESKPVYFTQLTATGSSVLTDMYTFTTGAENNSPSVLYIMD</sequence>
<proteinExistence type="predicted"/>
<dbReference type="Gene3D" id="2.60.40.3350">
    <property type="match status" value="1"/>
</dbReference>
<dbReference type="EMBL" id="JGYN01000045">
    <property type="protein sequence ID" value="KFI44693.1"/>
    <property type="molecule type" value="Genomic_DNA"/>
</dbReference>
<dbReference type="eggNOG" id="ENOG5031GB5">
    <property type="taxonomic scope" value="Bacteria"/>
</dbReference>
<name>A0A086ZDU3_9BIFI</name>
<accession>A0A086ZDU3</accession>
<protein>
    <submittedName>
        <fullName evidence="2">Tail fiber protein</fullName>
    </submittedName>
</protein>
<evidence type="ECO:0000259" key="1">
    <source>
        <dbReference type="Pfam" id="PF10651"/>
    </source>
</evidence>
<reference evidence="2 3" key="1">
    <citation type="submission" date="2014-03" db="EMBL/GenBank/DDBJ databases">
        <title>Genomics of Bifidobacteria.</title>
        <authorList>
            <person name="Ventura M."/>
            <person name="Milani C."/>
            <person name="Lugli G.A."/>
        </authorList>
    </citation>
    <scope>NUCLEOTIDE SEQUENCE [LARGE SCALE GENOMIC DNA]</scope>
    <source>
        <strain evidence="2 3">DSM 23969</strain>
    </source>
</reference>
<gene>
    <name evidence="2" type="ORF">BBIA_2549</name>
</gene>
<feature type="domain" description="BppU N-terminal" evidence="1">
    <location>
        <begin position="12"/>
        <end position="147"/>
    </location>
</feature>
<organism evidence="2 3">
    <name type="scientific">Bifidobacterium biavatii DSM 23969</name>
    <dbReference type="NCBI Taxonomy" id="1437608"/>
    <lineage>
        <taxon>Bacteria</taxon>
        <taxon>Bacillati</taxon>
        <taxon>Actinomycetota</taxon>
        <taxon>Actinomycetes</taxon>
        <taxon>Bifidobacteriales</taxon>
        <taxon>Bifidobacteriaceae</taxon>
        <taxon>Bifidobacterium</taxon>
    </lineage>
</organism>
<dbReference type="STRING" id="1437608.GCA_000771645_02217"/>
<evidence type="ECO:0000313" key="2">
    <source>
        <dbReference type="EMBL" id="KFI44693.1"/>
    </source>
</evidence>
<keyword evidence="3" id="KW-1185">Reference proteome</keyword>
<dbReference type="Proteomes" id="UP000029108">
    <property type="component" value="Unassembled WGS sequence"/>
</dbReference>
<dbReference type="AlphaFoldDB" id="A0A086ZDU3"/>
<dbReference type="RefSeq" id="WP_051924075.1">
    <property type="nucleotide sequence ID" value="NZ_JGYN01000045.1"/>
</dbReference>
<dbReference type="InterPro" id="IPR018913">
    <property type="entry name" value="BppU_N"/>
</dbReference>
<comment type="caution">
    <text evidence="2">The sequence shown here is derived from an EMBL/GenBank/DDBJ whole genome shotgun (WGS) entry which is preliminary data.</text>
</comment>
<dbReference type="Pfam" id="PF10651">
    <property type="entry name" value="BppU_N"/>
    <property type="match status" value="1"/>
</dbReference>